<keyword evidence="2" id="KW-1185">Reference proteome</keyword>
<accession>A0ACC0N480</accession>
<proteinExistence type="predicted"/>
<sequence length="83" mass="9467">MKVDEANVPLMRKWVRSWNLKVNESGGYGDVGFILKDLQNKIEAERKVELKDGDAEGALGYLSAKADVDPLFFFKYIVDEDNR</sequence>
<dbReference type="EMBL" id="CM046394">
    <property type="protein sequence ID" value="KAI8547671.1"/>
    <property type="molecule type" value="Genomic_DNA"/>
</dbReference>
<protein>
    <submittedName>
        <fullName evidence="1">Uncharacterized protein</fullName>
    </submittedName>
</protein>
<evidence type="ECO:0000313" key="2">
    <source>
        <dbReference type="Proteomes" id="UP001062846"/>
    </source>
</evidence>
<name>A0ACC0N480_RHOML</name>
<comment type="caution">
    <text evidence="1">The sequence shown here is derived from an EMBL/GenBank/DDBJ whole genome shotgun (WGS) entry which is preliminary data.</text>
</comment>
<dbReference type="Proteomes" id="UP001062846">
    <property type="component" value="Chromosome 7"/>
</dbReference>
<evidence type="ECO:0000313" key="1">
    <source>
        <dbReference type="EMBL" id="KAI8547671.1"/>
    </source>
</evidence>
<organism evidence="1 2">
    <name type="scientific">Rhododendron molle</name>
    <name type="common">Chinese azalea</name>
    <name type="synonym">Azalea mollis</name>
    <dbReference type="NCBI Taxonomy" id="49168"/>
    <lineage>
        <taxon>Eukaryota</taxon>
        <taxon>Viridiplantae</taxon>
        <taxon>Streptophyta</taxon>
        <taxon>Embryophyta</taxon>
        <taxon>Tracheophyta</taxon>
        <taxon>Spermatophyta</taxon>
        <taxon>Magnoliopsida</taxon>
        <taxon>eudicotyledons</taxon>
        <taxon>Gunneridae</taxon>
        <taxon>Pentapetalae</taxon>
        <taxon>asterids</taxon>
        <taxon>Ericales</taxon>
        <taxon>Ericaceae</taxon>
        <taxon>Ericoideae</taxon>
        <taxon>Rhodoreae</taxon>
        <taxon>Rhododendron</taxon>
    </lineage>
</organism>
<gene>
    <name evidence="1" type="ORF">RHMOL_Rhmol07G0214400</name>
</gene>
<reference evidence="1" key="1">
    <citation type="submission" date="2022-02" db="EMBL/GenBank/DDBJ databases">
        <title>Plant Genome Project.</title>
        <authorList>
            <person name="Zhang R.-G."/>
        </authorList>
    </citation>
    <scope>NUCLEOTIDE SEQUENCE</scope>
    <source>
        <strain evidence="1">AT1</strain>
    </source>
</reference>